<evidence type="ECO:0000256" key="1">
    <source>
        <dbReference type="ARBA" id="ARBA00004651"/>
    </source>
</evidence>
<evidence type="ECO:0000259" key="13">
    <source>
        <dbReference type="PROSITE" id="PS51371"/>
    </source>
</evidence>
<evidence type="ECO:0000259" key="14">
    <source>
        <dbReference type="PROSITE" id="PS51846"/>
    </source>
</evidence>
<dbReference type="InterPro" id="IPR000644">
    <property type="entry name" value="CBS_dom"/>
</dbReference>
<evidence type="ECO:0000256" key="5">
    <source>
        <dbReference type="ARBA" id="ARBA00022737"/>
    </source>
</evidence>
<evidence type="ECO:0000256" key="2">
    <source>
        <dbReference type="ARBA" id="ARBA00006337"/>
    </source>
</evidence>
<proteinExistence type="inferred from homology"/>
<dbReference type="Gene3D" id="3.10.580.10">
    <property type="entry name" value="CBS-domain"/>
    <property type="match status" value="1"/>
</dbReference>
<keyword evidence="7 9" id="KW-0129">CBS domain</keyword>
<dbReference type="PROSITE" id="PS51371">
    <property type="entry name" value="CBS"/>
    <property type="match status" value="2"/>
</dbReference>
<dbReference type="InterPro" id="IPR051676">
    <property type="entry name" value="UPF0053_domain"/>
</dbReference>
<dbReference type="InterPro" id="IPR044751">
    <property type="entry name" value="Ion_transp-like_CBS"/>
</dbReference>
<feature type="domain" description="CNNM transmembrane" evidence="14">
    <location>
        <begin position="1"/>
        <end position="205"/>
    </location>
</feature>
<evidence type="ECO:0000256" key="12">
    <source>
        <dbReference type="SAM" id="Phobius"/>
    </source>
</evidence>
<keyword evidence="16" id="KW-1185">Reference proteome</keyword>
<evidence type="ECO:0000256" key="7">
    <source>
        <dbReference type="ARBA" id="ARBA00023122"/>
    </source>
</evidence>
<feature type="transmembrane region" description="Helical" evidence="12">
    <location>
        <begin position="99"/>
        <end position="120"/>
    </location>
</feature>
<accession>A0ABP8JUB2</accession>
<evidence type="ECO:0000256" key="9">
    <source>
        <dbReference type="PROSITE-ProRule" id="PRU00703"/>
    </source>
</evidence>
<name>A0ABP8JUB2_9MICO</name>
<evidence type="ECO:0000256" key="10">
    <source>
        <dbReference type="PROSITE-ProRule" id="PRU01193"/>
    </source>
</evidence>
<comment type="subcellular location">
    <subcellularLocation>
        <location evidence="1">Cell membrane</location>
        <topology evidence="1">Multi-pass membrane protein</topology>
    </subcellularLocation>
</comment>
<evidence type="ECO:0000256" key="8">
    <source>
        <dbReference type="ARBA" id="ARBA00023136"/>
    </source>
</evidence>
<dbReference type="InterPro" id="IPR005170">
    <property type="entry name" value="Transptr-assoc_dom"/>
</dbReference>
<dbReference type="CDD" id="cd04590">
    <property type="entry name" value="CBS_pair_CorC_HlyC_assoc"/>
    <property type="match status" value="1"/>
</dbReference>
<keyword evidence="8 10" id="KW-0472">Membrane</keyword>
<comment type="caution">
    <text evidence="15">The sequence shown here is derived from an EMBL/GenBank/DDBJ whole genome shotgun (WGS) entry which is preliminary data.</text>
</comment>
<organism evidence="15 16">
    <name type="scientific">Brevibacterium pityocampae</name>
    <dbReference type="NCBI Taxonomy" id="506594"/>
    <lineage>
        <taxon>Bacteria</taxon>
        <taxon>Bacillati</taxon>
        <taxon>Actinomycetota</taxon>
        <taxon>Actinomycetes</taxon>
        <taxon>Micrococcales</taxon>
        <taxon>Brevibacteriaceae</taxon>
        <taxon>Brevibacterium</taxon>
    </lineage>
</organism>
<dbReference type="InterPro" id="IPR016169">
    <property type="entry name" value="FAD-bd_PCMH_sub2"/>
</dbReference>
<dbReference type="PANTHER" id="PTHR43099">
    <property type="entry name" value="UPF0053 PROTEIN YRKA"/>
    <property type="match status" value="1"/>
</dbReference>
<dbReference type="PANTHER" id="PTHR43099:SF6">
    <property type="entry name" value="UPF0053 PROTEIN RV1842C"/>
    <property type="match status" value="1"/>
</dbReference>
<evidence type="ECO:0000313" key="16">
    <source>
        <dbReference type="Proteomes" id="UP001500642"/>
    </source>
</evidence>
<evidence type="ECO:0000256" key="4">
    <source>
        <dbReference type="ARBA" id="ARBA00022692"/>
    </source>
</evidence>
<dbReference type="Proteomes" id="UP001500642">
    <property type="component" value="Unassembled WGS sequence"/>
</dbReference>
<feature type="region of interest" description="Disordered" evidence="11">
    <location>
        <begin position="447"/>
        <end position="492"/>
    </location>
</feature>
<feature type="compositionally biased region" description="Acidic residues" evidence="11">
    <location>
        <begin position="450"/>
        <end position="464"/>
    </location>
</feature>
<keyword evidence="5" id="KW-0677">Repeat</keyword>
<evidence type="ECO:0000256" key="3">
    <source>
        <dbReference type="ARBA" id="ARBA00022475"/>
    </source>
</evidence>
<keyword evidence="4 10" id="KW-0812">Transmembrane</keyword>
<evidence type="ECO:0000256" key="6">
    <source>
        <dbReference type="ARBA" id="ARBA00022989"/>
    </source>
</evidence>
<dbReference type="Pfam" id="PF03471">
    <property type="entry name" value="CorC_HlyC"/>
    <property type="match status" value="1"/>
</dbReference>
<feature type="domain" description="CBS" evidence="13">
    <location>
        <begin position="286"/>
        <end position="343"/>
    </location>
</feature>
<feature type="transmembrane region" description="Helical" evidence="12">
    <location>
        <begin position="66"/>
        <end position="87"/>
    </location>
</feature>
<dbReference type="RefSeq" id="WP_345032852.1">
    <property type="nucleotide sequence ID" value="NZ_BAABGL010000036.1"/>
</dbReference>
<dbReference type="InterPro" id="IPR036318">
    <property type="entry name" value="FAD-bd_PCMH-like_sf"/>
</dbReference>
<dbReference type="InterPro" id="IPR046342">
    <property type="entry name" value="CBS_dom_sf"/>
</dbReference>
<keyword evidence="3" id="KW-1003">Cell membrane</keyword>
<feature type="compositionally biased region" description="Basic and acidic residues" evidence="11">
    <location>
        <begin position="465"/>
        <end position="480"/>
    </location>
</feature>
<dbReference type="Gene3D" id="3.30.465.10">
    <property type="match status" value="1"/>
</dbReference>
<evidence type="ECO:0000256" key="11">
    <source>
        <dbReference type="SAM" id="MobiDB-lite"/>
    </source>
</evidence>
<dbReference type="Pfam" id="PF00571">
    <property type="entry name" value="CBS"/>
    <property type="match status" value="2"/>
</dbReference>
<dbReference type="Pfam" id="PF01595">
    <property type="entry name" value="CNNM"/>
    <property type="match status" value="1"/>
</dbReference>
<protein>
    <submittedName>
        <fullName evidence="15">Hemolysin family protein</fullName>
    </submittedName>
</protein>
<dbReference type="InterPro" id="IPR002550">
    <property type="entry name" value="CNNM"/>
</dbReference>
<gene>
    <name evidence="15" type="ORF">GCM10023167_27210</name>
</gene>
<evidence type="ECO:0000313" key="15">
    <source>
        <dbReference type="EMBL" id="GAA4396157.1"/>
    </source>
</evidence>
<dbReference type="EMBL" id="BAABGL010000036">
    <property type="protein sequence ID" value="GAA4396157.1"/>
    <property type="molecule type" value="Genomic_DNA"/>
</dbReference>
<feature type="domain" description="CBS" evidence="13">
    <location>
        <begin position="222"/>
        <end position="280"/>
    </location>
</feature>
<comment type="similarity">
    <text evidence="2">Belongs to the UPF0053 family.</text>
</comment>
<sequence>MTAAWLVLLAVVVLILANALFVAVEFAYLTVNKTEVRRAASDGDRTMQAVSDSLTKTSSNLSGAQLGITVTSLVVGFLTGPSLGVLLTEGLGWAGLAPAAATGIATTAAFIIATFSQMVFGELVPKNWAIAEPALVSRLVVYPQKVFMTVFGWLVWVLNSAANVVLRLLGFTPEEEVASARTAQELRAVVSQSGRQGTLDRTTAELAARSIEFGQRTAADVMQPRPQVTFLEDESAQDLLDLVADTGHSRFPVIGETVDEVVGVVHFKHALAVPFEERDSTPVRDIAVEAPHVVESMTLDPLLAQLREPGLQIAIVADEYGGTAGIVTLEDLLEEIVGEIDDEQDSGEDKHRRLPDGGLAVSGLLRPDELGEIMRLRLPEGEESDTLGGLIAERLNQMPEAGDRIEVDGADLAVTDEDDLPTPARIALTVGAMDGQRVDEVVVHRLTVPGDDDDDDDSDDADGGSDDRTGAEEPADRAADRTGSTAAEGDRP</sequence>
<dbReference type="SUPFAM" id="SSF56176">
    <property type="entry name" value="FAD-binding/transporter-associated domain-like"/>
    <property type="match status" value="1"/>
</dbReference>
<dbReference type="SUPFAM" id="SSF54631">
    <property type="entry name" value="CBS-domain pair"/>
    <property type="match status" value="1"/>
</dbReference>
<keyword evidence="6 10" id="KW-1133">Transmembrane helix</keyword>
<dbReference type="PROSITE" id="PS51846">
    <property type="entry name" value="CNNM"/>
    <property type="match status" value="1"/>
</dbReference>
<dbReference type="SMART" id="SM01091">
    <property type="entry name" value="CorC_HlyC"/>
    <property type="match status" value="1"/>
</dbReference>
<reference evidence="16" key="1">
    <citation type="journal article" date="2019" name="Int. J. Syst. Evol. Microbiol.">
        <title>The Global Catalogue of Microorganisms (GCM) 10K type strain sequencing project: providing services to taxonomists for standard genome sequencing and annotation.</title>
        <authorList>
            <consortium name="The Broad Institute Genomics Platform"/>
            <consortium name="The Broad Institute Genome Sequencing Center for Infectious Disease"/>
            <person name="Wu L."/>
            <person name="Ma J."/>
        </authorList>
    </citation>
    <scope>NUCLEOTIDE SEQUENCE [LARGE SCALE GENOMIC DNA]</scope>
    <source>
        <strain evidence="16">JCM 17808</strain>
    </source>
</reference>